<protein>
    <submittedName>
        <fullName evidence="1">Uncharacterized protein</fullName>
    </submittedName>
</protein>
<reference evidence="1" key="1">
    <citation type="journal article" date="2023" name="G3 (Bethesda)">
        <title>A reference genome for the long-term kleptoplast-retaining sea slug Elysia crispata morphotype clarki.</title>
        <authorList>
            <person name="Eastman K.E."/>
            <person name="Pendleton A.L."/>
            <person name="Shaikh M.A."/>
            <person name="Suttiyut T."/>
            <person name="Ogas R."/>
            <person name="Tomko P."/>
            <person name="Gavelis G."/>
            <person name="Widhalm J.R."/>
            <person name="Wisecaver J.H."/>
        </authorList>
    </citation>
    <scope>NUCLEOTIDE SEQUENCE</scope>
    <source>
        <strain evidence="1">ECLA1</strain>
    </source>
</reference>
<gene>
    <name evidence="1" type="ORF">RRG08_049752</name>
</gene>
<dbReference type="Proteomes" id="UP001283361">
    <property type="component" value="Unassembled WGS sequence"/>
</dbReference>
<sequence length="108" mass="11971">MRGEILLIYIAWIYSVRPRSGHAWMGLGGNSENATEHPNTSPEKLTLIGTEKLTLIGTEKLTLIGLARFTAVFPTASKYRLGFSFVDLQTITVLLKPIHDRISLDTSV</sequence>
<proteinExistence type="predicted"/>
<evidence type="ECO:0000313" key="2">
    <source>
        <dbReference type="Proteomes" id="UP001283361"/>
    </source>
</evidence>
<name>A0AAE1DEC6_9GAST</name>
<dbReference type="EMBL" id="JAWDGP010004153">
    <property type="protein sequence ID" value="KAK3767387.1"/>
    <property type="molecule type" value="Genomic_DNA"/>
</dbReference>
<keyword evidence="2" id="KW-1185">Reference proteome</keyword>
<organism evidence="1 2">
    <name type="scientific">Elysia crispata</name>
    <name type="common">lettuce slug</name>
    <dbReference type="NCBI Taxonomy" id="231223"/>
    <lineage>
        <taxon>Eukaryota</taxon>
        <taxon>Metazoa</taxon>
        <taxon>Spiralia</taxon>
        <taxon>Lophotrochozoa</taxon>
        <taxon>Mollusca</taxon>
        <taxon>Gastropoda</taxon>
        <taxon>Heterobranchia</taxon>
        <taxon>Euthyneura</taxon>
        <taxon>Panpulmonata</taxon>
        <taxon>Sacoglossa</taxon>
        <taxon>Placobranchoidea</taxon>
        <taxon>Plakobranchidae</taxon>
        <taxon>Elysia</taxon>
    </lineage>
</organism>
<dbReference type="AlphaFoldDB" id="A0AAE1DEC6"/>
<accession>A0AAE1DEC6</accession>
<evidence type="ECO:0000313" key="1">
    <source>
        <dbReference type="EMBL" id="KAK3767387.1"/>
    </source>
</evidence>
<comment type="caution">
    <text evidence="1">The sequence shown here is derived from an EMBL/GenBank/DDBJ whole genome shotgun (WGS) entry which is preliminary data.</text>
</comment>